<dbReference type="Proteomes" id="UP000034944">
    <property type="component" value="Unassembled WGS sequence"/>
</dbReference>
<evidence type="ECO:0000313" key="1">
    <source>
        <dbReference type="EMBL" id="KKG13200.1"/>
    </source>
</evidence>
<protein>
    <submittedName>
        <fullName evidence="4">Uncharacterized protein</fullName>
    </submittedName>
</protein>
<accession>A0A0F8KJD4</accession>
<dbReference type="Proteomes" id="UP000034074">
    <property type="component" value="Unassembled WGS sequence"/>
</dbReference>
<proteinExistence type="predicted"/>
<sequence length="61" mass="7033">MFCMKTCNYCPSYRLCGALLIPSDLLEYLEDRLKLRLTVGVSYPGWTGYKAPCIRKRLKSP</sequence>
<dbReference type="EMBL" id="JJPN01000010">
    <property type="protein sequence ID" value="KKG75377.1"/>
    <property type="molecule type" value="Genomic_DNA"/>
</dbReference>
<dbReference type="EMBL" id="JJOU01000127">
    <property type="protein sequence ID" value="KKG13200.1"/>
    <property type="molecule type" value="Genomic_DNA"/>
</dbReference>
<evidence type="ECO:0000313" key="4">
    <source>
        <dbReference type="EMBL" id="KKH13752.1"/>
    </source>
</evidence>
<evidence type="ECO:0000313" key="2">
    <source>
        <dbReference type="EMBL" id="KKG75377.1"/>
    </source>
</evidence>
<dbReference type="Proteomes" id="UP000034047">
    <property type="component" value="Unassembled WGS sequence"/>
</dbReference>
<organism evidence="4 8">
    <name type="scientific">Methanosarcina mazei</name>
    <name type="common">Methanosarcina frisia</name>
    <dbReference type="NCBI Taxonomy" id="2209"/>
    <lineage>
        <taxon>Archaea</taxon>
        <taxon>Methanobacteriati</taxon>
        <taxon>Methanobacteriota</taxon>
        <taxon>Stenosarchaea group</taxon>
        <taxon>Methanomicrobia</taxon>
        <taxon>Methanosarcinales</taxon>
        <taxon>Methanosarcinaceae</taxon>
        <taxon>Methanosarcina</taxon>
    </lineage>
</organism>
<evidence type="ECO:0000313" key="8">
    <source>
        <dbReference type="Proteomes" id="UP000034944"/>
    </source>
</evidence>
<evidence type="ECO:0000313" key="6">
    <source>
        <dbReference type="Proteomes" id="UP000034047"/>
    </source>
</evidence>
<dbReference type="Proteomes" id="UP000033889">
    <property type="component" value="Unassembled WGS sequence"/>
</dbReference>
<dbReference type="EMBL" id="JJPZ01000026">
    <property type="protein sequence ID" value="KKH13752.1"/>
    <property type="molecule type" value="Genomic_DNA"/>
</dbReference>
<evidence type="ECO:0000313" key="3">
    <source>
        <dbReference type="EMBL" id="KKG86856.1"/>
    </source>
</evidence>
<gene>
    <name evidence="1" type="ORF">DU34_05425</name>
    <name evidence="2" type="ORF">DU46_02550</name>
    <name evidence="3" type="ORF">DU61_19375</name>
    <name evidence="4" type="ORF">DU62_01495</name>
</gene>
<name>A0A0F8KJD4_METMZ</name>
<evidence type="ECO:0000313" key="5">
    <source>
        <dbReference type="Proteomes" id="UP000033889"/>
    </source>
</evidence>
<dbReference type="EMBL" id="JJPQ01000002">
    <property type="protein sequence ID" value="KKG86856.1"/>
    <property type="molecule type" value="Genomic_DNA"/>
</dbReference>
<dbReference type="PATRIC" id="fig|2209.41.peg.1188"/>
<comment type="caution">
    <text evidence="4">The sequence shown here is derived from an EMBL/GenBank/DDBJ whole genome shotgun (WGS) entry which is preliminary data.</text>
</comment>
<dbReference type="AlphaFoldDB" id="A0A0F8KJD4"/>
<reference evidence="5 6" key="1">
    <citation type="journal article" date="2015" name="ISME J.">
        <title>Genomic and phenotypic differentiation among Methanosarcina mazei populations from Columbia River sediment.</title>
        <authorList>
            <person name="Youngblut N.D."/>
            <person name="Wirth J.S."/>
            <person name="Henriksen J.R."/>
            <person name="Smith M."/>
            <person name="Simon H."/>
            <person name="Metcalf W.W."/>
            <person name="Whitaker R.J."/>
        </authorList>
    </citation>
    <scope>NUCLEOTIDE SEQUENCE [LARGE SCALE GENOMIC DNA]</scope>
    <source>
        <strain evidence="1 6">2.F.T.2.6</strain>
        <strain evidence="2 7">3.H.A.1A.2</strain>
        <strain evidence="3 5">3.H.A.2.5</strain>
        <strain evidence="4 8">3.H.T.1A.2</strain>
    </source>
</reference>
<evidence type="ECO:0000313" key="7">
    <source>
        <dbReference type="Proteomes" id="UP000034074"/>
    </source>
</evidence>